<proteinExistence type="predicted"/>
<reference evidence="1" key="1">
    <citation type="submission" date="2022-03" db="EMBL/GenBank/DDBJ databases">
        <authorList>
            <person name="Sayadi A."/>
        </authorList>
    </citation>
    <scope>NUCLEOTIDE SEQUENCE</scope>
</reference>
<accession>A0A9P0VS47</accession>
<sequence length="76" mass="8675">MEKSIKAMHTRLMKEILASLATSLYRHRGIEMKRVAIRTTTSLWANADSGLIPKSLMITFVTIRQKICSIVSFLHE</sequence>
<evidence type="ECO:0000313" key="1">
    <source>
        <dbReference type="EMBL" id="CAH2018424.1"/>
    </source>
</evidence>
<name>A0A9P0VS47_ACAOB</name>
<protein>
    <submittedName>
        <fullName evidence="1">Uncharacterized protein</fullName>
    </submittedName>
</protein>
<comment type="caution">
    <text evidence="1">The sequence shown here is derived from an EMBL/GenBank/DDBJ whole genome shotgun (WGS) entry which is preliminary data.</text>
</comment>
<dbReference type="AlphaFoldDB" id="A0A9P0VS47"/>
<evidence type="ECO:0000313" key="2">
    <source>
        <dbReference type="Proteomes" id="UP001152888"/>
    </source>
</evidence>
<organism evidence="1 2">
    <name type="scientific">Acanthoscelides obtectus</name>
    <name type="common">Bean weevil</name>
    <name type="synonym">Bruchus obtectus</name>
    <dbReference type="NCBI Taxonomy" id="200917"/>
    <lineage>
        <taxon>Eukaryota</taxon>
        <taxon>Metazoa</taxon>
        <taxon>Ecdysozoa</taxon>
        <taxon>Arthropoda</taxon>
        <taxon>Hexapoda</taxon>
        <taxon>Insecta</taxon>
        <taxon>Pterygota</taxon>
        <taxon>Neoptera</taxon>
        <taxon>Endopterygota</taxon>
        <taxon>Coleoptera</taxon>
        <taxon>Polyphaga</taxon>
        <taxon>Cucujiformia</taxon>
        <taxon>Chrysomeloidea</taxon>
        <taxon>Chrysomelidae</taxon>
        <taxon>Bruchinae</taxon>
        <taxon>Bruchini</taxon>
        <taxon>Acanthoscelides</taxon>
    </lineage>
</organism>
<dbReference type="Proteomes" id="UP001152888">
    <property type="component" value="Unassembled WGS sequence"/>
</dbReference>
<gene>
    <name evidence="1" type="ORF">ACAOBT_LOCUS36588</name>
</gene>
<keyword evidence="2" id="KW-1185">Reference proteome</keyword>
<dbReference type="EMBL" id="CAKOFQ010009732">
    <property type="protein sequence ID" value="CAH2018424.1"/>
    <property type="molecule type" value="Genomic_DNA"/>
</dbReference>